<keyword evidence="2" id="KW-1185">Reference proteome</keyword>
<name>A0A7G8Q973_9GAMM</name>
<proteinExistence type="predicted"/>
<dbReference type="KEGG" id="dtl:H8F01_09595"/>
<organism evidence="1 2">
    <name type="scientific">Dyella telluris</name>
    <dbReference type="NCBI Taxonomy" id="2763498"/>
    <lineage>
        <taxon>Bacteria</taxon>
        <taxon>Pseudomonadati</taxon>
        <taxon>Pseudomonadota</taxon>
        <taxon>Gammaproteobacteria</taxon>
        <taxon>Lysobacterales</taxon>
        <taxon>Rhodanobacteraceae</taxon>
        <taxon>Dyella</taxon>
    </lineage>
</organism>
<protein>
    <submittedName>
        <fullName evidence="1">DUF1272 domain-containing protein</fullName>
    </submittedName>
</protein>
<dbReference type="Proteomes" id="UP000515873">
    <property type="component" value="Chromosome"/>
</dbReference>
<dbReference type="InterPro" id="IPR010696">
    <property type="entry name" value="DUF1272"/>
</dbReference>
<reference evidence="1 2" key="1">
    <citation type="submission" date="2020-08" db="EMBL/GenBank/DDBJ databases">
        <title>Dyella sp. G9 isolated from forest soil.</title>
        <authorList>
            <person name="Fu J."/>
            <person name="Qiu L."/>
        </authorList>
    </citation>
    <scope>NUCLEOTIDE SEQUENCE [LARGE SCALE GENOMIC DNA]</scope>
    <source>
        <strain evidence="1 2">G9</strain>
    </source>
</reference>
<gene>
    <name evidence="1" type="ORF">H8F01_09595</name>
</gene>
<sequence length="101" mass="11104">MLELRPTCEQCNKALPPAATDAMICSYECTYCRDCVALLQNVCPNCGGGFMPRPIRPAHAWKPGVSLERQPATQVITYKPVDPLSHAAFAALFESLPPEQR</sequence>
<evidence type="ECO:0000313" key="1">
    <source>
        <dbReference type="EMBL" id="QNK03331.1"/>
    </source>
</evidence>
<dbReference type="AlphaFoldDB" id="A0A7G8Q973"/>
<evidence type="ECO:0000313" key="2">
    <source>
        <dbReference type="Proteomes" id="UP000515873"/>
    </source>
</evidence>
<dbReference type="Pfam" id="PF06906">
    <property type="entry name" value="DUF1272"/>
    <property type="match status" value="1"/>
</dbReference>
<accession>A0A7G8Q973</accession>
<dbReference type="RefSeq" id="WP_187058801.1">
    <property type="nucleotide sequence ID" value="NZ_CP060412.1"/>
</dbReference>
<dbReference type="EMBL" id="CP060412">
    <property type="protein sequence ID" value="QNK03331.1"/>
    <property type="molecule type" value="Genomic_DNA"/>
</dbReference>